<keyword evidence="7" id="KW-1185">Reference proteome</keyword>
<evidence type="ECO:0000256" key="3">
    <source>
        <dbReference type="SAM" id="Phobius"/>
    </source>
</evidence>
<dbReference type="GO" id="GO:0005484">
    <property type="term" value="F:SNAP receptor activity"/>
    <property type="evidence" value="ECO:0007669"/>
    <property type="project" value="InterPro"/>
</dbReference>
<evidence type="ECO:0000256" key="1">
    <source>
        <dbReference type="ARBA" id="ARBA00009063"/>
    </source>
</evidence>
<comment type="similarity">
    <text evidence="1 2">Belongs to the syntaxin family.</text>
</comment>
<dbReference type="Gene3D" id="1.20.58.70">
    <property type="match status" value="1"/>
</dbReference>
<dbReference type="FunFam" id="1.20.5.110:FF:000059">
    <property type="entry name" value="Related to syntaxin 12"/>
    <property type="match status" value="1"/>
</dbReference>
<organism evidence="5">
    <name type="scientific">Capitella teleta</name>
    <name type="common">Polychaete worm</name>
    <dbReference type="NCBI Taxonomy" id="283909"/>
    <lineage>
        <taxon>Eukaryota</taxon>
        <taxon>Metazoa</taxon>
        <taxon>Spiralia</taxon>
        <taxon>Lophotrochozoa</taxon>
        <taxon>Annelida</taxon>
        <taxon>Polychaeta</taxon>
        <taxon>Sedentaria</taxon>
        <taxon>Scolecida</taxon>
        <taxon>Capitellidae</taxon>
        <taxon>Capitella</taxon>
    </lineage>
</organism>
<dbReference type="FunCoup" id="N1PB12">
    <property type="interactions" value="1838"/>
</dbReference>
<feature type="transmembrane region" description="Helical" evidence="3">
    <location>
        <begin position="253"/>
        <end position="274"/>
    </location>
</feature>
<evidence type="ECO:0000313" key="5">
    <source>
        <dbReference type="EMBL" id="ELU18858.1"/>
    </source>
</evidence>
<dbReference type="GO" id="GO:0048278">
    <property type="term" value="P:vesicle docking"/>
    <property type="evidence" value="ECO:0007669"/>
    <property type="project" value="TreeGrafter"/>
</dbReference>
<dbReference type="Pfam" id="PF05739">
    <property type="entry name" value="SNARE"/>
    <property type="match status" value="1"/>
</dbReference>
<keyword evidence="3" id="KW-0472">Membrane</keyword>
<dbReference type="SMART" id="SM00397">
    <property type="entry name" value="t_SNARE"/>
    <property type="match status" value="1"/>
</dbReference>
<dbReference type="SUPFAM" id="SSF47661">
    <property type="entry name" value="t-snare proteins"/>
    <property type="match status" value="1"/>
</dbReference>
<dbReference type="InterPro" id="IPR006011">
    <property type="entry name" value="Syntaxin_N"/>
</dbReference>
<keyword evidence="3" id="KW-1133">Transmembrane helix</keyword>
<dbReference type="InterPro" id="IPR045242">
    <property type="entry name" value="Syntaxin"/>
</dbReference>
<dbReference type="AlphaFoldDB" id="N1PB12"/>
<proteinExistence type="inferred from homology"/>
<reference evidence="7" key="1">
    <citation type="submission" date="2012-12" db="EMBL/GenBank/DDBJ databases">
        <authorList>
            <person name="Hellsten U."/>
            <person name="Grimwood J."/>
            <person name="Chapman J.A."/>
            <person name="Shapiro H."/>
            <person name="Aerts A."/>
            <person name="Otillar R.P."/>
            <person name="Terry A.Y."/>
            <person name="Boore J.L."/>
            <person name="Simakov O."/>
            <person name="Marletaz F."/>
            <person name="Cho S.-J."/>
            <person name="Edsinger-Gonzales E."/>
            <person name="Havlak P."/>
            <person name="Kuo D.-H."/>
            <person name="Larsson T."/>
            <person name="Lv J."/>
            <person name="Arendt D."/>
            <person name="Savage R."/>
            <person name="Osoegawa K."/>
            <person name="de Jong P."/>
            <person name="Lindberg D.R."/>
            <person name="Seaver E.C."/>
            <person name="Weisblat D.A."/>
            <person name="Putnam N.H."/>
            <person name="Grigoriev I.V."/>
            <person name="Rokhsar D.S."/>
        </authorList>
    </citation>
    <scope>NUCLEOTIDE SEQUENCE</scope>
    <source>
        <strain evidence="7">I ESC-2004</strain>
    </source>
</reference>
<dbReference type="EMBL" id="KB291798">
    <property type="protein sequence ID" value="ELU18858.1"/>
    <property type="molecule type" value="Genomic_DNA"/>
</dbReference>
<evidence type="ECO:0000259" key="4">
    <source>
        <dbReference type="PROSITE" id="PS50192"/>
    </source>
</evidence>
<dbReference type="Proteomes" id="UP000014760">
    <property type="component" value="Unassembled WGS sequence"/>
</dbReference>
<dbReference type="PROSITE" id="PS50192">
    <property type="entry name" value="T_SNARE"/>
    <property type="match status" value="1"/>
</dbReference>
<keyword evidence="3" id="KW-0812">Transmembrane</keyword>
<reference evidence="6" key="3">
    <citation type="submission" date="2015-06" db="UniProtKB">
        <authorList>
            <consortium name="EnsemblMetazoa"/>
        </authorList>
    </citation>
    <scope>IDENTIFICATION</scope>
</reference>
<dbReference type="PANTHER" id="PTHR19957">
    <property type="entry name" value="SYNTAXIN"/>
    <property type="match status" value="1"/>
</dbReference>
<dbReference type="Pfam" id="PF14523">
    <property type="entry name" value="Syntaxin_2"/>
    <property type="match status" value="1"/>
</dbReference>
<dbReference type="EnsemblMetazoa" id="CapteT210332">
    <property type="protein sequence ID" value="CapteP210332"/>
    <property type="gene ID" value="CapteG210332"/>
</dbReference>
<protein>
    <recommendedName>
        <fullName evidence="4">t-SNARE coiled-coil homology domain-containing protein</fullName>
    </recommendedName>
</protein>
<dbReference type="PANTHER" id="PTHR19957:SF411">
    <property type="entry name" value="LD23667P"/>
    <property type="match status" value="1"/>
</dbReference>
<reference evidence="5 7" key="2">
    <citation type="journal article" date="2013" name="Nature">
        <title>Insights into bilaterian evolution from three spiralian genomes.</title>
        <authorList>
            <person name="Simakov O."/>
            <person name="Marletaz F."/>
            <person name="Cho S.J."/>
            <person name="Edsinger-Gonzales E."/>
            <person name="Havlak P."/>
            <person name="Hellsten U."/>
            <person name="Kuo D.H."/>
            <person name="Larsson T."/>
            <person name="Lv J."/>
            <person name="Arendt D."/>
            <person name="Savage R."/>
            <person name="Osoegawa K."/>
            <person name="de Jong P."/>
            <person name="Grimwood J."/>
            <person name="Chapman J.A."/>
            <person name="Shapiro H."/>
            <person name="Aerts A."/>
            <person name="Otillar R.P."/>
            <person name="Terry A.Y."/>
            <person name="Boore J.L."/>
            <person name="Grigoriev I.V."/>
            <person name="Lindberg D.R."/>
            <person name="Seaver E.C."/>
            <person name="Weisblat D.A."/>
            <person name="Putnam N.H."/>
            <person name="Rokhsar D.S."/>
        </authorList>
    </citation>
    <scope>NUCLEOTIDE SEQUENCE</scope>
    <source>
        <strain evidence="5 7">I ESC-2004</strain>
    </source>
</reference>
<sequence>MSVYGINGGAISYANEEFSQDFTRLSLCVSSNTQQLIQYVAQLQRMVSQLGSSGDNQDLRQRIGQSQHEANSIAKETKKHLTELKHQPTAETQTEEIRRKVQRDRLMNEFMASLNRLQSVQRDAAEKEKESLHKAKIRRASSVEYDADMTEIRLDMPSSNPYTTQQHGDQIVEDDVDLAMLHEREETVRQLESDITDVNQIFKDLGLLVHDQGEVIDCIERSVEVASVQVEQGTEELRQAKEYKAKCRKKCCYLFIIILVVLGVIGLIIGITLATK</sequence>
<dbReference type="SMART" id="SM00503">
    <property type="entry name" value="SynN"/>
    <property type="match status" value="1"/>
</dbReference>
<accession>N1PB12</accession>
<dbReference type="InterPro" id="IPR006012">
    <property type="entry name" value="Syntaxin/epimorphin_CS"/>
</dbReference>
<dbReference type="OrthoDB" id="364348at2759"/>
<dbReference type="GO" id="GO:0006906">
    <property type="term" value="P:vesicle fusion"/>
    <property type="evidence" value="ECO:0007669"/>
    <property type="project" value="TreeGrafter"/>
</dbReference>
<dbReference type="InterPro" id="IPR010989">
    <property type="entry name" value="SNARE"/>
</dbReference>
<dbReference type="PROSITE" id="PS00914">
    <property type="entry name" value="SYNTAXIN"/>
    <property type="match status" value="1"/>
</dbReference>
<dbReference type="GO" id="GO:0000149">
    <property type="term" value="F:SNARE binding"/>
    <property type="evidence" value="ECO:0007669"/>
    <property type="project" value="TreeGrafter"/>
</dbReference>
<name>N1PB12_CAPTE</name>
<dbReference type="Gene3D" id="1.20.5.110">
    <property type="match status" value="1"/>
</dbReference>
<gene>
    <name evidence="5" type="ORF">CAPTEDRAFT_210332</name>
</gene>
<feature type="domain" description="T-SNARE coiled-coil homology" evidence="4">
    <location>
        <begin position="178"/>
        <end position="240"/>
    </location>
</feature>
<evidence type="ECO:0000313" key="7">
    <source>
        <dbReference type="Proteomes" id="UP000014760"/>
    </source>
</evidence>
<evidence type="ECO:0000313" key="6">
    <source>
        <dbReference type="EnsemblMetazoa" id="CapteP210332"/>
    </source>
</evidence>
<dbReference type="GO" id="GO:0031201">
    <property type="term" value="C:SNARE complex"/>
    <property type="evidence" value="ECO:0007669"/>
    <property type="project" value="TreeGrafter"/>
</dbReference>
<dbReference type="GO" id="GO:0006886">
    <property type="term" value="P:intracellular protein transport"/>
    <property type="evidence" value="ECO:0007669"/>
    <property type="project" value="InterPro"/>
</dbReference>
<evidence type="ECO:0000256" key="2">
    <source>
        <dbReference type="RuleBase" id="RU003858"/>
    </source>
</evidence>
<dbReference type="HOGENOM" id="CLU_059257_1_1_1"/>
<dbReference type="OMA" id="FRNVPPI"/>
<dbReference type="InterPro" id="IPR000727">
    <property type="entry name" value="T_SNARE_dom"/>
</dbReference>
<dbReference type="STRING" id="283909.N1PB12"/>
<dbReference type="EMBL" id="AMQN01000043">
    <property type="status" value="NOT_ANNOTATED_CDS"/>
    <property type="molecule type" value="Genomic_DNA"/>
</dbReference>
<dbReference type="GO" id="GO:0008021">
    <property type="term" value="C:synaptic vesicle"/>
    <property type="evidence" value="ECO:0007669"/>
    <property type="project" value="TreeGrafter"/>
</dbReference>